<dbReference type="Gene3D" id="3.40.470.10">
    <property type="entry name" value="Uracil-DNA glycosylase-like domain"/>
    <property type="match status" value="1"/>
</dbReference>
<evidence type="ECO:0000313" key="14">
    <source>
        <dbReference type="EMBL" id="STX31546.1"/>
    </source>
</evidence>
<reference evidence="13 15" key="1">
    <citation type="submission" date="2015-11" db="EMBL/GenBank/DDBJ databases">
        <title>Genomic analysis of 38 Legionella species identifies large and diverse effector repertoires.</title>
        <authorList>
            <person name="Burstein D."/>
            <person name="Amaro F."/>
            <person name="Zusman T."/>
            <person name="Lifshitz Z."/>
            <person name="Cohen O."/>
            <person name="Gilbert J.A."/>
            <person name="Pupko T."/>
            <person name="Shuman H.A."/>
            <person name="Segal G."/>
        </authorList>
    </citation>
    <scope>NUCLEOTIDE SEQUENCE [LARGE SCALE GENOMIC DNA]</scope>
    <source>
        <strain evidence="13 15">CDC#1407-AL-14</strain>
    </source>
</reference>
<dbReference type="EC" id="3.2.2.27" evidence="3"/>
<dbReference type="SUPFAM" id="SSF52141">
    <property type="entry name" value="Uracil-DNA glycosylase-like"/>
    <property type="match status" value="1"/>
</dbReference>
<name>A0A378I9N4_9GAMM</name>
<dbReference type="NCBIfam" id="TIGR00758">
    <property type="entry name" value="UDG_fam4"/>
    <property type="match status" value="1"/>
</dbReference>
<dbReference type="RefSeq" id="WP_058524038.1">
    <property type="nucleotide sequence ID" value="NZ_CAAAHV010000005.1"/>
</dbReference>
<evidence type="ECO:0000313" key="15">
    <source>
        <dbReference type="Proteomes" id="UP000054735"/>
    </source>
</evidence>
<dbReference type="Proteomes" id="UP000054735">
    <property type="component" value="Unassembled WGS sequence"/>
</dbReference>
<dbReference type="InterPro" id="IPR005273">
    <property type="entry name" value="Ura-DNA_glyco_family4"/>
</dbReference>
<evidence type="ECO:0000256" key="10">
    <source>
        <dbReference type="ARBA" id="ARBA00023014"/>
    </source>
</evidence>
<dbReference type="PANTHER" id="PTHR33693">
    <property type="entry name" value="TYPE-5 URACIL-DNA GLYCOSYLASE"/>
    <property type="match status" value="1"/>
</dbReference>
<evidence type="ECO:0000256" key="3">
    <source>
        <dbReference type="ARBA" id="ARBA00012030"/>
    </source>
</evidence>
<dbReference type="GO" id="GO:0004844">
    <property type="term" value="F:uracil DNA N-glycosylase activity"/>
    <property type="evidence" value="ECO:0007669"/>
    <property type="project" value="UniProtKB-EC"/>
</dbReference>
<keyword evidence="10" id="KW-0411">Iron-sulfur</keyword>
<dbReference type="EMBL" id="LNXT01000040">
    <property type="protein sequence ID" value="KTC69284.1"/>
    <property type="molecule type" value="Genomic_DNA"/>
</dbReference>
<evidence type="ECO:0000259" key="12">
    <source>
        <dbReference type="SMART" id="SM00986"/>
    </source>
</evidence>
<proteinExistence type="inferred from homology"/>
<evidence type="ECO:0000256" key="8">
    <source>
        <dbReference type="ARBA" id="ARBA00022801"/>
    </source>
</evidence>
<evidence type="ECO:0000256" key="4">
    <source>
        <dbReference type="ARBA" id="ARBA00019403"/>
    </source>
</evidence>
<dbReference type="STRING" id="28083.Lbir_2023"/>
<dbReference type="InterPro" id="IPR005122">
    <property type="entry name" value="Uracil-DNA_glycosylase-like"/>
</dbReference>
<accession>A0A378I9N4</accession>
<evidence type="ECO:0000313" key="13">
    <source>
        <dbReference type="EMBL" id="KTC69284.1"/>
    </source>
</evidence>
<evidence type="ECO:0000256" key="6">
    <source>
        <dbReference type="ARBA" id="ARBA00022723"/>
    </source>
</evidence>
<dbReference type="Proteomes" id="UP000255066">
    <property type="component" value="Unassembled WGS sequence"/>
</dbReference>
<evidence type="ECO:0000256" key="2">
    <source>
        <dbReference type="ARBA" id="ARBA00006521"/>
    </source>
</evidence>
<dbReference type="SMART" id="SM00987">
    <property type="entry name" value="UreE_C"/>
    <property type="match status" value="1"/>
</dbReference>
<dbReference type="OrthoDB" id="5290748at2"/>
<dbReference type="GO" id="GO:0046872">
    <property type="term" value="F:metal ion binding"/>
    <property type="evidence" value="ECO:0007669"/>
    <property type="project" value="UniProtKB-KW"/>
</dbReference>
<dbReference type="GO" id="GO:0006281">
    <property type="term" value="P:DNA repair"/>
    <property type="evidence" value="ECO:0007669"/>
    <property type="project" value="UniProtKB-KW"/>
</dbReference>
<gene>
    <name evidence="13" type="ORF">Lbir_2023</name>
    <name evidence="14" type="ORF">NCTC12437_01320</name>
</gene>
<keyword evidence="6" id="KW-0479">Metal-binding</keyword>
<sequence length="211" mass="23749">MNKELQHYYLQQMGIELWQERTAGSGQQPDFDDLDRLCQEVASCQKCGLCKTRTQTVFARGNPKAKLMVIGEAPGYHEDQQGKPFVGRAGGLLDQMLKSIGFAEEDVYIANVLKCRPPDNRDPSGEEIVKCSQYLSRQIALVKPAALLAVGRFAGQFLLKNNASMAQMRSNTHYYENTPCIVSYHPAYLLRKPLDKKKAYSDLLQLKTLLC</sequence>
<keyword evidence="11" id="KW-0234">DNA repair</keyword>
<evidence type="ECO:0000256" key="11">
    <source>
        <dbReference type="ARBA" id="ARBA00023204"/>
    </source>
</evidence>
<organism evidence="14 16">
    <name type="scientific">Legionella birminghamensis</name>
    <dbReference type="NCBI Taxonomy" id="28083"/>
    <lineage>
        <taxon>Bacteria</taxon>
        <taxon>Pseudomonadati</taxon>
        <taxon>Pseudomonadota</taxon>
        <taxon>Gammaproteobacteria</taxon>
        <taxon>Legionellales</taxon>
        <taxon>Legionellaceae</taxon>
        <taxon>Legionella</taxon>
    </lineage>
</organism>
<evidence type="ECO:0000256" key="1">
    <source>
        <dbReference type="ARBA" id="ARBA00001400"/>
    </source>
</evidence>
<keyword evidence="9" id="KW-0408">Iron</keyword>
<reference evidence="14 16" key="2">
    <citation type="submission" date="2018-06" db="EMBL/GenBank/DDBJ databases">
        <authorList>
            <consortium name="Pathogen Informatics"/>
            <person name="Doyle S."/>
        </authorList>
    </citation>
    <scope>NUCLEOTIDE SEQUENCE [LARGE SCALE GENOMIC DNA]</scope>
    <source>
        <strain evidence="14 16">NCTC12437</strain>
    </source>
</reference>
<evidence type="ECO:0000256" key="9">
    <source>
        <dbReference type="ARBA" id="ARBA00023004"/>
    </source>
</evidence>
<dbReference type="GO" id="GO:0051539">
    <property type="term" value="F:4 iron, 4 sulfur cluster binding"/>
    <property type="evidence" value="ECO:0007669"/>
    <property type="project" value="UniProtKB-KW"/>
</dbReference>
<keyword evidence="15" id="KW-1185">Reference proteome</keyword>
<dbReference type="SMART" id="SM00986">
    <property type="entry name" value="UDG"/>
    <property type="match status" value="1"/>
</dbReference>
<feature type="domain" description="Uracil-DNA glycosylase-like" evidence="12">
    <location>
        <begin position="58"/>
        <end position="204"/>
    </location>
</feature>
<keyword evidence="5" id="KW-0004">4Fe-4S</keyword>
<keyword evidence="8" id="KW-0378">Hydrolase</keyword>
<dbReference type="EMBL" id="UGNW01000001">
    <property type="protein sequence ID" value="STX31546.1"/>
    <property type="molecule type" value="Genomic_DNA"/>
</dbReference>
<comment type="similarity">
    <text evidence="2">Belongs to the uracil-DNA glycosylase (UDG) superfamily. Type 4 (UDGa) family.</text>
</comment>
<protein>
    <recommendedName>
        <fullName evidence="4">Type-4 uracil-DNA glycosylase</fullName>
        <ecNumber evidence="3">3.2.2.27</ecNumber>
    </recommendedName>
</protein>
<evidence type="ECO:0000256" key="5">
    <source>
        <dbReference type="ARBA" id="ARBA00022485"/>
    </source>
</evidence>
<evidence type="ECO:0000256" key="7">
    <source>
        <dbReference type="ARBA" id="ARBA00022763"/>
    </source>
</evidence>
<dbReference type="CDD" id="cd10030">
    <property type="entry name" value="UDG-F4_TTUDGA_SPO1dp_like"/>
    <property type="match status" value="1"/>
</dbReference>
<dbReference type="InterPro" id="IPR051536">
    <property type="entry name" value="UDG_Type-4/5"/>
</dbReference>
<dbReference type="Pfam" id="PF03167">
    <property type="entry name" value="UDG"/>
    <property type="match status" value="1"/>
</dbReference>
<dbReference type="AlphaFoldDB" id="A0A378I9N4"/>
<evidence type="ECO:0000313" key="16">
    <source>
        <dbReference type="Proteomes" id="UP000255066"/>
    </source>
</evidence>
<dbReference type="PANTHER" id="PTHR33693:SF1">
    <property type="entry name" value="TYPE-4 URACIL-DNA GLYCOSYLASE"/>
    <property type="match status" value="1"/>
</dbReference>
<keyword evidence="7" id="KW-0227">DNA damage</keyword>
<dbReference type="InterPro" id="IPR036895">
    <property type="entry name" value="Uracil-DNA_glycosylase-like_sf"/>
</dbReference>
<comment type="catalytic activity">
    <reaction evidence="1">
        <text>Hydrolyzes single-stranded DNA or mismatched double-stranded DNA and polynucleotides, releasing free uracil.</text>
        <dbReference type="EC" id="3.2.2.27"/>
    </reaction>
</comment>